<keyword evidence="3" id="KW-1185">Reference proteome</keyword>
<dbReference type="CDD" id="cd03419">
    <property type="entry name" value="GRX_GRXh_1_2_like"/>
    <property type="match status" value="1"/>
</dbReference>
<dbReference type="PROSITE" id="PS51354">
    <property type="entry name" value="GLUTAREDOXIN_2"/>
    <property type="match status" value="1"/>
</dbReference>
<gene>
    <name evidence="2" type="ORF">JVT61DRAFT_4908</name>
</gene>
<protein>
    <submittedName>
        <fullName evidence="2">Thioredoxin-like protein</fullName>
    </submittedName>
</protein>
<dbReference type="AlphaFoldDB" id="A0A8I2YZ01"/>
<accession>A0A8I2YZ01</accession>
<organism evidence="2 3">
    <name type="scientific">Boletus reticuloceps</name>
    <dbReference type="NCBI Taxonomy" id="495285"/>
    <lineage>
        <taxon>Eukaryota</taxon>
        <taxon>Fungi</taxon>
        <taxon>Dikarya</taxon>
        <taxon>Basidiomycota</taxon>
        <taxon>Agaricomycotina</taxon>
        <taxon>Agaricomycetes</taxon>
        <taxon>Agaricomycetidae</taxon>
        <taxon>Boletales</taxon>
        <taxon>Boletineae</taxon>
        <taxon>Boletaceae</taxon>
        <taxon>Boletoideae</taxon>
        <taxon>Boletus</taxon>
    </lineage>
</organism>
<sequence>MTLLSHIYRALSFTSKAPASSSSATASSSSLAQQRHRGMTSVQEFVDAKIANNKIVVFSKTTCPFCSKTKQYFKTKYPQEAVEVVELDTHKDGSAIQDYLKEKTGARSVPRIFINGTIVGGNDDLHNKSKAEVDALLAKHT</sequence>
<dbReference type="Gene3D" id="3.40.30.10">
    <property type="entry name" value="Glutaredoxin"/>
    <property type="match status" value="1"/>
</dbReference>
<dbReference type="OrthoDB" id="418495at2759"/>
<dbReference type="GO" id="GO:0005737">
    <property type="term" value="C:cytoplasm"/>
    <property type="evidence" value="ECO:0007669"/>
    <property type="project" value="TreeGrafter"/>
</dbReference>
<name>A0A8I2YZ01_9AGAM</name>
<dbReference type="PANTHER" id="PTHR45694:SF18">
    <property type="entry name" value="GLUTAREDOXIN-1-RELATED"/>
    <property type="match status" value="1"/>
</dbReference>
<dbReference type="EMBL" id="JAGFBS010000002">
    <property type="protein sequence ID" value="KAG6380549.1"/>
    <property type="molecule type" value="Genomic_DNA"/>
</dbReference>
<dbReference type="Proteomes" id="UP000683000">
    <property type="component" value="Unassembled WGS sequence"/>
</dbReference>
<dbReference type="InterPro" id="IPR002109">
    <property type="entry name" value="Glutaredoxin"/>
</dbReference>
<dbReference type="InterPro" id="IPR014025">
    <property type="entry name" value="Glutaredoxin_subgr"/>
</dbReference>
<dbReference type="GO" id="GO:0015038">
    <property type="term" value="F:glutathione disulfide oxidoreductase activity"/>
    <property type="evidence" value="ECO:0007669"/>
    <property type="project" value="TreeGrafter"/>
</dbReference>
<reference evidence="2" key="1">
    <citation type="submission" date="2021-03" db="EMBL/GenBank/DDBJ databases">
        <title>Evolutionary innovations through gain and loss of genes in the ectomycorrhizal Boletales.</title>
        <authorList>
            <person name="Wu G."/>
            <person name="Miyauchi S."/>
            <person name="Morin E."/>
            <person name="Yang Z.-L."/>
            <person name="Xu J."/>
            <person name="Martin F.M."/>
        </authorList>
    </citation>
    <scope>NUCLEOTIDE SEQUENCE</scope>
    <source>
        <strain evidence="2">BR01</strain>
    </source>
</reference>
<evidence type="ECO:0000313" key="3">
    <source>
        <dbReference type="Proteomes" id="UP000683000"/>
    </source>
</evidence>
<dbReference type="GO" id="GO:0034599">
    <property type="term" value="P:cellular response to oxidative stress"/>
    <property type="evidence" value="ECO:0007669"/>
    <property type="project" value="TreeGrafter"/>
</dbReference>
<dbReference type="Pfam" id="PF00462">
    <property type="entry name" value="Glutaredoxin"/>
    <property type="match status" value="1"/>
</dbReference>
<comment type="caution">
    <text evidence="2">The sequence shown here is derived from an EMBL/GenBank/DDBJ whole genome shotgun (WGS) entry which is preliminary data.</text>
</comment>
<dbReference type="SUPFAM" id="SSF52833">
    <property type="entry name" value="Thioredoxin-like"/>
    <property type="match status" value="1"/>
</dbReference>
<evidence type="ECO:0000259" key="1">
    <source>
        <dbReference type="Pfam" id="PF00462"/>
    </source>
</evidence>
<evidence type="ECO:0000313" key="2">
    <source>
        <dbReference type="EMBL" id="KAG6380549.1"/>
    </source>
</evidence>
<proteinExistence type="predicted"/>
<dbReference type="PANTHER" id="PTHR45694">
    <property type="entry name" value="GLUTAREDOXIN 2"/>
    <property type="match status" value="1"/>
</dbReference>
<dbReference type="PRINTS" id="PR00160">
    <property type="entry name" value="GLUTAREDOXIN"/>
</dbReference>
<dbReference type="InterPro" id="IPR036249">
    <property type="entry name" value="Thioredoxin-like_sf"/>
</dbReference>
<dbReference type="InterPro" id="IPR011899">
    <property type="entry name" value="Glutaredoxin_euk/vir"/>
</dbReference>
<dbReference type="NCBIfam" id="TIGR02180">
    <property type="entry name" value="GRX_euk"/>
    <property type="match status" value="1"/>
</dbReference>
<dbReference type="FunFam" id="3.40.30.10:FF:000276">
    <property type="entry name" value="Glutaredoxin 3"/>
    <property type="match status" value="1"/>
</dbReference>
<feature type="domain" description="Glutaredoxin" evidence="1">
    <location>
        <begin position="55"/>
        <end position="119"/>
    </location>
</feature>